<reference evidence="2 3" key="1">
    <citation type="submission" date="2016-10" db="EMBL/GenBank/DDBJ databases">
        <title>The genome sequence of Colletotrichum fioriniae PJ7.</title>
        <authorList>
            <person name="Baroncelli R."/>
        </authorList>
    </citation>
    <scope>NUCLEOTIDE SEQUENCE [LARGE SCALE GENOMIC DNA]</scope>
    <source>
        <strain evidence="2">Col 31</strain>
    </source>
</reference>
<proteinExistence type="predicted"/>
<name>A0AAI9U467_9PEZI</name>
<organism evidence="2 3">
    <name type="scientific">Colletotrichum melonis</name>
    <dbReference type="NCBI Taxonomy" id="1209925"/>
    <lineage>
        <taxon>Eukaryota</taxon>
        <taxon>Fungi</taxon>
        <taxon>Dikarya</taxon>
        <taxon>Ascomycota</taxon>
        <taxon>Pezizomycotina</taxon>
        <taxon>Sordariomycetes</taxon>
        <taxon>Hypocreomycetidae</taxon>
        <taxon>Glomerellales</taxon>
        <taxon>Glomerellaceae</taxon>
        <taxon>Colletotrichum</taxon>
        <taxon>Colletotrichum acutatum species complex</taxon>
    </lineage>
</organism>
<protein>
    <submittedName>
        <fullName evidence="2">Uncharacterized protein</fullName>
    </submittedName>
</protein>
<comment type="caution">
    <text evidence="2">The sequence shown here is derived from an EMBL/GenBank/DDBJ whole genome shotgun (WGS) entry which is preliminary data.</text>
</comment>
<keyword evidence="3" id="KW-1185">Reference proteome</keyword>
<evidence type="ECO:0000313" key="3">
    <source>
        <dbReference type="Proteomes" id="UP001239795"/>
    </source>
</evidence>
<dbReference type="EMBL" id="MLGG01000046">
    <property type="protein sequence ID" value="KAK1451377.1"/>
    <property type="molecule type" value="Genomic_DNA"/>
</dbReference>
<gene>
    <name evidence="2" type="ORF">CMEL01_05951</name>
</gene>
<evidence type="ECO:0000313" key="2">
    <source>
        <dbReference type="EMBL" id="KAK1451377.1"/>
    </source>
</evidence>
<feature type="region of interest" description="Disordered" evidence="1">
    <location>
        <begin position="156"/>
        <end position="180"/>
    </location>
</feature>
<evidence type="ECO:0000256" key="1">
    <source>
        <dbReference type="SAM" id="MobiDB-lite"/>
    </source>
</evidence>
<dbReference type="Proteomes" id="UP001239795">
    <property type="component" value="Unassembled WGS sequence"/>
</dbReference>
<accession>A0AAI9U467</accession>
<dbReference type="AlphaFoldDB" id="A0AAI9U467"/>
<sequence>MWRKRRTTGPKMGDYLRLQWPIMSVLDAALLGYLQELVAEGCVEKGCWSILSSSKRADLKELDIKTPAYTNNYPCSYNSIAYVSWYHLTKSDVVSHHRHITSVAWIKGVYHGGRPWLELQDERPTSYTFKEGPACGEFGVRKRPWHAESEAFALPGRSPAAKGNGSTFGPGRMRSHGPIADGKKNVGILRRLPNLHQSLIVSQILQTLSKNLELYTPNHPRREK</sequence>